<dbReference type="OrthoDB" id="9803892at2"/>
<dbReference type="UniPathway" id="UPA00124"/>
<keyword evidence="6" id="KW-0560">Oxidoreductase</keyword>
<dbReference type="EC" id="1.1.1.133" evidence="3 6"/>
<comment type="pathway">
    <text evidence="1 6">Carbohydrate biosynthesis; dTDP-L-rhamnose biosynthesis.</text>
</comment>
<evidence type="ECO:0000256" key="6">
    <source>
        <dbReference type="RuleBase" id="RU364082"/>
    </source>
</evidence>
<dbReference type="InterPro" id="IPR029903">
    <property type="entry name" value="RmlD-like-bd"/>
</dbReference>
<dbReference type="PANTHER" id="PTHR10491:SF4">
    <property type="entry name" value="METHIONINE ADENOSYLTRANSFERASE 2 SUBUNIT BETA"/>
    <property type="match status" value="1"/>
</dbReference>
<dbReference type="Proteomes" id="UP000245370">
    <property type="component" value="Unassembled WGS sequence"/>
</dbReference>
<keyword evidence="6" id="KW-0521">NADP</keyword>
<evidence type="ECO:0000259" key="7">
    <source>
        <dbReference type="Pfam" id="PF04321"/>
    </source>
</evidence>
<name>A0A2U2XDX9_9FLAO</name>
<dbReference type="SUPFAM" id="SSF51735">
    <property type="entry name" value="NAD(P)-binding Rossmann-fold domains"/>
    <property type="match status" value="1"/>
</dbReference>
<evidence type="ECO:0000313" key="9">
    <source>
        <dbReference type="Proteomes" id="UP000245370"/>
    </source>
</evidence>
<comment type="catalytic activity">
    <reaction evidence="5">
        <text>dTDP-beta-L-rhamnose + NADP(+) = dTDP-4-dehydro-beta-L-rhamnose + NADPH + H(+)</text>
        <dbReference type="Rhea" id="RHEA:21796"/>
        <dbReference type="ChEBI" id="CHEBI:15378"/>
        <dbReference type="ChEBI" id="CHEBI:57510"/>
        <dbReference type="ChEBI" id="CHEBI:57783"/>
        <dbReference type="ChEBI" id="CHEBI:58349"/>
        <dbReference type="ChEBI" id="CHEBI:62830"/>
        <dbReference type="EC" id="1.1.1.133"/>
    </reaction>
</comment>
<dbReference type="CDD" id="cd05254">
    <property type="entry name" value="dTDP_HR_like_SDR_e"/>
    <property type="match status" value="1"/>
</dbReference>
<gene>
    <name evidence="8" type="ORF">DIT68_07365</name>
</gene>
<dbReference type="InterPro" id="IPR036291">
    <property type="entry name" value="NAD(P)-bd_dom_sf"/>
</dbReference>
<dbReference type="GO" id="GO:0008831">
    <property type="term" value="F:dTDP-4-dehydrorhamnose reductase activity"/>
    <property type="evidence" value="ECO:0007669"/>
    <property type="project" value="UniProtKB-EC"/>
</dbReference>
<keyword evidence="9" id="KW-1185">Reference proteome</keyword>
<dbReference type="GO" id="GO:0005829">
    <property type="term" value="C:cytosol"/>
    <property type="evidence" value="ECO:0007669"/>
    <property type="project" value="TreeGrafter"/>
</dbReference>
<comment type="function">
    <text evidence="6">Catalyzes the reduction of dTDP-6-deoxy-L-lyxo-4-hexulose to yield dTDP-L-rhamnose.</text>
</comment>
<dbReference type="RefSeq" id="WP_109359178.1">
    <property type="nucleotide sequence ID" value="NZ_QFRJ01000004.1"/>
</dbReference>
<organism evidence="8 9">
    <name type="scientific">Brumimicrobium oceani</name>
    <dbReference type="NCBI Taxonomy" id="2100725"/>
    <lineage>
        <taxon>Bacteria</taxon>
        <taxon>Pseudomonadati</taxon>
        <taxon>Bacteroidota</taxon>
        <taxon>Flavobacteriia</taxon>
        <taxon>Flavobacteriales</taxon>
        <taxon>Crocinitomicaceae</taxon>
        <taxon>Brumimicrobium</taxon>
    </lineage>
</organism>
<evidence type="ECO:0000256" key="5">
    <source>
        <dbReference type="ARBA" id="ARBA00048200"/>
    </source>
</evidence>
<dbReference type="Pfam" id="PF04321">
    <property type="entry name" value="RmlD_sub_bind"/>
    <property type="match status" value="1"/>
</dbReference>
<reference evidence="8 9" key="1">
    <citation type="submission" date="2018-05" db="EMBL/GenBank/DDBJ databases">
        <title>Brumimicrobium oceani sp. nov., isolated from coastal sediment.</title>
        <authorList>
            <person name="Kou Y."/>
        </authorList>
    </citation>
    <scope>NUCLEOTIDE SEQUENCE [LARGE SCALE GENOMIC DNA]</scope>
    <source>
        <strain evidence="8 9">C305</strain>
    </source>
</reference>
<dbReference type="EMBL" id="QFRJ01000004">
    <property type="protein sequence ID" value="PWH85901.1"/>
    <property type="molecule type" value="Genomic_DNA"/>
</dbReference>
<feature type="domain" description="RmlD-like substrate binding" evidence="7">
    <location>
        <begin position="7"/>
        <end position="297"/>
    </location>
</feature>
<evidence type="ECO:0000256" key="4">
    <source>
        <dbReference type="ARBA" id="ARBA00017099"/>
    </source>
</evidence>
<comment type="caution">
    <text evidence="8">The sequence shown here is derived from an EMBL/GenBank/DDBJ whole genome shotgun (WGS) entry which is preliminary data.</text>
</comment>
<proteinExistence type="inferred from homology"/>
<reference evidence="8 9" key="2">
    <citation type="submission" date="2018-05" db="EMBL/GenBank/DDBJ databases">
        <authorList>
            <person name="Lanie J.A."/>
            <person name="Ng W.-L."/>
            <person name="Kazmierczak K.M."/>
            <person name="Andrzejewski T.M."/>
            <person name="Davidsen T.M."/>
            <person name="Wayne K.J."/>
            <person name="Tettelin H."/>
            <person name="Glass J.I."/>
            <person name="Rusch D."/>
            <person name="Podicherti R."/>
            <person name="Tsui H.-C.T."/>
            <person name="Winkler M.E."/>
        </authorList>
    </citation>
    <scope>NUCLEOTIDE SEQUENCE [LARGE SCALE GENOMIC DNA]</scope>
    <source>
        <strain evidence="8 9">C305</strain>
    </source>
</reference>
<dbReference type="PANTHER" id="PTHR10491">
    <property type="entry name" value="DTDP-4-DEHYDRORHAMNOSE REDUCTASE"/>
    <property type="match status" value="1"/>
</dbReference>
<dbReference type="AlphaFoldDB" id="A0A2U2XDX9"/>
<evidence type="ECO:0000256" key="2">
    <source>
        <dbReference type="ARBA" id="ARBA00010944"/>
    </source>
</evidence>
<evidence type="ECO:0000256" key="1">
    <source>
        <dbReference type="ARBA" id="ARBA00004781"/>
    </source>
</evidence>
<dbReference type="GO" id="GO:0019305">
    <property type="term" value="P:dTDP-rhamnose biosynthetic process"/>
    <property type="evidence" value="ECO:0007669"/>
    <property type="project" value="UniProtKB-UniPathway"/>
</dbReference>
<dbReference type="InterPro" id="IPR005913">
    <property type="entry name" value="dTDP_dehydrorham_reduct"/>
</dbReference>
<evidence type="ECO:0000313" key="8">
    <source>
        <dbReference type="EMBL" id="PWH85901.1"/>
    </source>
</evidence>
<comment type="similarity">
    <text evidence="2 6">Belongs to the dTDP-4-dehydrorhamnose reductase family.</text>
</comment>
<dbReference type="Gene3D" id="3.40.50.720">
    <property type="entry name" value="NAD(P)-binding Rossmann-like Domain"/>
    <property type="match status" value="1"/>
</dbReference>
<sequence length="302" mass="33532">MNDKQLKVLITGSNGLLGQKLVQHFQRHEVEFLATANSKNKLSFCPAENFEILDVSNAVSVGEVITAYKPTHIINAAAMTNVDACEDYETECFAVNTIGVANILEEIQGTDIHFIQISTDFIFDGKKKLYSEEDTANPLSNYGKSKWEAEELIFESGYNKVSILRTSIVYGVGEALNKNNIFNWALAELRAEKQLNIVNDQFRTPTFVEDLVQACSKVIELGEFGVYNIAGGELMSMHDYIVLVAKYLGVDSSFVNAITSEKLNQKAERPISSGLNIDKAKDELSYVPTDFVESLSKIDSDN</sequence>
<accession>A0A2U2XDX9</accession>
<evidence type="ECO:0000256" key="3">
    <source>
        <dbReference type="ARBA" id="ARBA00012929"/>
    </source>
</evidence>
<protein>
    <recommendedName>
        <fullName evidence="4 6">dTDP-4-dehydrorhamnose reductase</fullName>
        <ecNumber evidence="3 6">1.1.1.133</ecNumber>
    </recommendedName>
</protein>